<dbReference type="InterPro" id="IPR023214">
    <property type="entry name" value="HAD_sf"/>
</dbReference>
<accession>A0A261FLZ9</accession>
<dbReference type="PANTHER" id="PTHR10000:SF8">
    <property type="entry name" value="HAD SUPERFAMILY HYDROLASE-LIKE, TYPE 3"/>
    <property type="match status" value="1"/>
</dbReference>
<dbReference type="Gene3D" id="3.40.50.1000">
    <property type="entry name" value="HAD superfamily/HAD-like"/>
    <property type="match status" value="1"/>
</dbReference>
<dbReference type="Pfam" id="PF08282">
    <property type="entry name" value="Hydrolase_3"/>
    <property type="match status" value="1"/>
</dbReference>
<dbReference type="RefSeq" id="WP_072725991.1">
    <property type="nucleotide sequence ID" value="NZ_BDIS01000019.1"/>
</dbReference>
<protein>
    <submittedName>
        <fullName evidence="1">Haloacid dehalogenase</fullName>
    </submittedName>
</protein>
<dbReference type="AlphaFoldDB" id="A0A261FLZ9"/>
<keyword evidence="2" id="KW-1185">Reference proteome</keyword>
<dbReference type="PANTHER" id="PTHR10000">
    <property type="entry name" value="PHOSPHOSERINE PHOSPHATASE"/>
    <property type="match status" value="1"/>
</dbReference>
<evidence type="ECO:0000313" key="2">
    <source>
        <dbReference type="Proteomes" id="UP000216352"/>
    </source>
</evidence>
<dbReference type="OrthoDB" id="3180855at2"/>
<evidence type="ECO:0000313" key="1">
    <source>
        <dbReference type="EMBL" id="OZG60005.1"/>
    </source>
</evidence>
<dbReference type="GO" id="GO:0005829">
    <property type="term" value="C:cytosol"/>
    <property type="evidence" value="ECO:0007669"/>
    <property type="project" value="TreeGrafter"/>
</dbReference>
<reference evidence="1 2" key="1">
    <citation type="journal article" date="2017" name="BMC Genomics">
        <title>Comparative genomic and phylogenomic analyses of the Bifidobacteriaceae family.</title>
        <authorList>
            <person name="Lugli G.A."/>
            <person name="Milani C."/>
            <person name="Turroni F."/>
            <person name="Duranti S."/>
            <person name="Mancabelli L."/>
            <person name="Mangifesta M."/>
            <person name="Ferrario C."/>
            <person name="Modesto M."/>
            <person name="Mattarelli P."/>
            <person name="Jiri K."/>
            <person name="van Sinderen D."/>
            <person name="Ventura M."/>
        </authorList>
    </citation>
    <scope>NUCLEOTIDE SEQUENCE [LARGE SCALE GENOMIC DNA]</scope>
    <source>
        <strain evidence="1 2">DSM 28807</strain>
    </source>
</reference>
<gene>
    <name evidence="1" type="ORF">BLEM_2180</name>
</gene>
<name>A0A261FLZ9_9BIFI</name>
<dbReference type="Gene3D" id="3.30.1240.10">
    <property type="match status" value="1"/>
</dbReference>
<dbReference type="GO" id="GO:0000287">
    <property type="term" value="F:magnesium ion binding"/>
    <property type="evidence" value="ECO:0007669"/>
    <property type="project" value="TreeGrafter"/>
</dbReference>
<sequence length="278" mass="31236">MSETTRLLVADLDGTLLHTAPTFEERFITQRTVDVINRAHDAGYTFAIATARPVSTGYEFARKLPVDAYIYLNGALIDFRPGESDYDLLTSGRIPDDGHLLKIGFSSRRACEVCRFLLDELGGDLKLGIVMDDVRYTNFDVSVYWKTQTWRLTDFTDVPDGVADKLIIFPEPEQWTTLRRLIPPDFDVSISEGTMWMLMNPLANKEHALRLLCERMDVPLEATASFGDDLIDIEMLRASGRGVAVANANPKVLQVADEICPANDEDGVSQWIEHHILN</sequence>
<dbReference type="EMBL" id="MWWX01000019">
    <property type="protein sequence ID" value="OZG60005.1"/>
    <property type="molecule type" value="Genomic_DNA"/>
</dbReference>
<dbReference type="InterPro" id="IPR036412">
    <property type="entry name" value="HAD-like_sf"/>
</dbReference>
<proteinExistence type="predicted"/>
<dbReference type="SUPFAM" id="SSF56784">
    <property type="entry name" value="HAD-like"/>
    <property type="match status" value="1"/>
</dbReference>
<comment type="caution">
    <text evidence="1">The sequence shown here is derived from an EMBL/GenBank/DDBJ whole genome shotgun (WGS) entry which is preliminary data.</text>
</comment>
<dbReference type="GO" id="GO:0016791">
    <property type="term" value="F:phosphatase activity"/>
    <property type="evidence" value="ECO:0007669"/>
    <property type="project" value="TreeGrafter"/>
</dbReference>
<organism evidence="1 2">
    <name type="scientific">Bifidobacterium lemurum</name>
    <dbReference type="NCBI Taxonomy" id="1603886"/>
    <lineage>
        <taxon>Bacteria</taxon>
        <taxon>Bacillati</taxon>
        <taxon>Actinomycetota</taxon>
        <taxon>Actinomycetes</taxon>
        <taxon>Bifidobacteriales</taxon>
        <taxon>Bifidobacteriaceae</taxon>
        <taxon>Bifidobacterium</taxon>
    </lineage>
</organism>
<dbReference type="STRING" id="1603886.GCA_001895165_01423"/>
<dbReference type="Proteomes" id="UP000216352">
    <property type="component" value="Unassembled WGS sequence"/>
</dbReference>